<gene>
    <name evidence="1" type="ORF">ABWT76_004834</name>
</gene>
<name>A0AAU8JCT6_9CYAN</name>
<evidence type="ECO:0000313" key="1">
    <source>
        <dbReference type="EMBL" id="XCM36101.1"/>
    </source>
</evidence>
<accession>A0AAU8JCT6</accession>
<dbReference type="AlphaFoldDB" id="A0AAU8JCT6"/>
<dbReference type="EMBL" id="CP159837">
    <property type="protein sequence ID" value="XCM36101.1"/>
    <property type="molecule type" value="Genomic_DNA"/>
</dbReference>
<organism evidence="1">
    <name type="scientific">Planktothricoides raciborskii GIHE-MW2</name>
    <dbReference type="NCBI Taxonomy" id="2792601"/>
    <lineage>
        <taxon>Bacteria</taxon>
        <taxon>Bacillati</taxon>
        <taxon>Cyanobacteriota</taxon>
        <taxon>Cyanophyceae</taxon>
        <taxon>Oscillatoriophycideae</taxon>
        <taxon>Oscillatoriales</taxon>
        <taxon>Oscillatoriaceae</taxon>
        <taxon>Planktothricoides</taxon>
    </lineage>
</organism>
<dbReference type="RefSeq" id="WP_354635077.1">
    <property type="nucleotide sequence ID" value="NZ_CP159837.1"/>
</dbReference>
<reference evidence="1" key="1">
    <citation type="submission" date="2024-07" db="EMBL/GenBank/DDBJ databases">
        <authorList>
            <person name="Kim Y.J."/>
            <person name="Jeong J.Y."/>
        </authorList>
    </citation>
    <scope>NUCLEOTIDE SEQUENCE</scope>
    <source>
        <strain evidence="1">GIHE-MW2</strain>
    </source>
</reference>
<sequence>MSPEIEAAIAAIEKLSPQERQQILQMLLESQQPNLEKLSDRFWQGFALHELIESQKPITVNQPQELRAYFWPEEESIDDFLTFMREQRQGTLSSDLS</sequence>
<evidence type="ECO:0008006" key="2">
    <source>
        <dbReference type="Google" id="ProtNLM"/>
    </source>
</evidence>
<proteinExistence type="predicted"/>
<protein>
    <recommendedName>
        <fullName evidence="2">DUF2281 domain-containing protein</fullName>
    </recommendedName>
</protein>